<organism evidence="1">
    <name type="scientific">Acididesulfobacillus acetoxydans</name>
    <dbReference type="NCBI Taxonomy" id="1561005"/>
    <lineage>
        <taxon>Bacteria</taxon>
        <taxon>Bacillati</taxon>
        <taxon>Bacillota</taxon>
        <taxon>Clostridia</taxon>
        <taxon>Eubacteriales</taxon>
        <taxon>Peptococcaceae</taxon>
        <taxon>Acididesulfobacillus</taxon>
    </lineage>
</organism>
<name>A0A8S0W2C2_9FIRM</name>
<evidence type="ECO:0000313" key="1">
    <source>
        <dbReference type="EMBL" id="CAA7600598.1"/>
    </source>
</evidence>
<dbReference type="Proteomes" id="UP001071230">
    <property type="component" value="Unassembled WGS sequence"/>
</dbReference>
<dbReference type="EMBL" id="CDGJ01000132">
    <property type="protein sequence ID" value="CEJ09379.1"/>
    <property type="molecule type" value="Genomic_DNA"/>
</dbReference>
<gene>
    <name evidence="1" type="ORF">DEACI_1251</name>
    <name evidence="2" type="ORF">DEACI_3863</name>
</gene>
<dbReference type="AlphaFoldDB" id="A0A8S0W2C2"/>
<dbReference type="Proteomes" id="UP000836597">
    <property type="component" value="Chromosome"/>
</dbReference>
<dbReference type="RefSeq" id="WP_240984248.1">
    <property type="nucleotide sequence ID" value="NZ_CDGJ01000132.1"/>
</dbReference>
<evidence type="ECO:0000313" key="2">
    <source>
        <dbReference type="EMBL" id="CEJ09379.1"/>
    </source>
</evidence>
<dbReference type="EMBL" id="LR746496">
    <property type="protein sequence ID" value="CAA7600598.1"/>
    <property type="molecule type" value="Genomic_DNA"/>
</dbReference>
<protein>
    <submittedName>
        <fullName evidence="1">Uncharacterized protein</fullName>
    </submittedName>
</protein>
<sequence length="138" mass="15349">MAMLRQNGWKLNAFALPDCVKRLVVPVPGLDGVEMVGYVVACRSESGSPEIRLVCAWEELEGLEPAETVELTDTLVEPLRRRLEERAQLEFASVRTVPSIERDNVRAAYGQELLNFLVMDDLMGVRARSAGENASFLV</sequence>
<accession>A0A8S0W2C2</accession>
<reference evidence="2" key="1">
    <citation type="submission" date="2014-11" db="EMBL/GenBank/DDBJ databases">
        <authorList>
            <person name="Hornung B.V."/>
        </authorList>
    </citation>
    <scope>NUCLEOTIDE SEQUENCE</scope>
    <source>
        <strain evidence="2">INE</strain>
    </source>
</reference>
<keyword evidence="3" id="KW-1185">Reference proteome</keyword>
<dbReference type="KEGG" id="aacx:DEACI_1251"/>
<evidence type="ECO:0000313" key="3">
    <source>
        <dbReference type="Proteomes" id="UP001071230"/>
    </source>
</evidence>
<reference evidence="1" key="2">
    <citation type="submission" date="2020-01" db="EMBL/GenBank/DDBJ databases">
        <authorList>
            <person name="Hornung B."/>
        </authorList>
    </citation>
    <scope>NUCLEOTIDE SEQUENCE</scope>
    <source>
        <strain evidence="1">PacBioINE</strain>
    </source>
</reference>
<proteinExistence type="predicted"/>